<dbReference type="AlphaFoldDB" id="A0A8H7PZ66"/>
<feature type="region of interest" description="Disordered" evidence="2">
    <location>
        <begin position="242"/>
        <end position="265"/>
    </location>
</feature>
<dbReference type="InterPro" id="IPR013087">
    <property type="entry name" value="Znf_C2H2_type"/>
</dbReference>
<dbReference type="OrthoDB" id="5595797at2759"/>
<accession>A0A8H7PZ66</accession>
<keyword evidence="5" id="KW-1185">Reference proteome</keyword>
<sequence length="292" mass="32675">MFSCSQCPKVFATRSNLKRHLENPNIHNIPYVRSRDQKRWKGHAKKIVSKQETTERSVPIKSMRKWRAENRDKNKRNDLRCRVYRLARQRFGDNDCSAKQAFIREEIAKRLGRRMIFLGDQAPPESPVPSLMPRRSSSTSESSFSSEDSYGDEFNPVYNSYSQAAPATCHKKPIALPSISQCLMQSDDKFAMSLPLPKPSFSACSTPSLSPTTPTAGALPTLHGMESSAAWEYRGQCTAALTTPNQPHASPKPLPGLMTASKNKSSKQADNFNILEDFVSTVLDYAGVRDKS</sequence>
<keyword evidence="1" id="KW-0479">Metal-binding</keyword>
<proteinExistence type="predicted"/>
<dbReference type="EMBL" id="JAEPQZ010000004">
    <property type="protein sequence ID" value="KAG2182458.1"/>
    <property type="molecule type" value="Genomic_DNA"/>
</dbReference>
<keyword evidence="1" id="KW-0863">Zinc-finger</keyword>
<reference evidence="4" key="1">
    <citation type="submission" date="2020-12" db="EMBL/GenBank/DDBJ databases">
        <title>Metabolic potential, ecology and presence of endohyphal bacteria is reflected in genomic diversity of Mucoromycotina.</title>
        <authorList>
            <person name="Muszewska A."/>
            <person name="Okrasinska A."/>
            <person name="Steczkiewicz K."/>
            <person name="Drgas O."/>
            <person name="Orlowska M."/>
            <person name="Perlinska-Lenart U."/>
            <person name="Aleksandrzak-Piekarczyk T."/>
            <person name="Szatraj K."/>
            <person name="Zielenkiewicz U."/>
            <person name="Pilsyk S."/>
            <person name="Malc E."/>
            <person name="Mieczkowski P."/>
            <person name="Kruszewska J.S."/>
            <person name="Biernat P."/>
            <person name="Pawlowska J."/>
        </authorList>
    </citation>
    <scope>NUCLEOTIDE SEQUENCE</scope>
    <source>
        <strain evidence="4">WA0000067209</strain>
    </source>
</reference>
<feature type="compositionally biased region" description="Low complexity" evidence="2">
    <location>
        <begin position="136"/>
        <end position="148"/>
    </location>
</feature>
<dbReference type="PROSITE" id="PS50157">
    <property type="entry name" value="ZINC_FINGER_C2H2_2"/>
    <property type="match status" value="1"/>
</dbReference>
<dbReference type="Pfam" id="PF11223">
    <property type="entry name" value="DUF3020"/>
    <property type="match status" value="1"/>
</dbReference>
<feature type="region of interest" description="Disordered" evidence="2">
    <location>
        <begin position="119"/>
        <end position="148"/>
    </location>
</feature>
<dbReference type="InterPro" id="IPR021386">
    <property type="entry name" value="SPP41_DUF3020"/>
</dbReference>
<evidence type="ECO:0000256" key="1">
    <source>
        <dbReference type="PROSITE-ProRule" id="PRU00042"/>
    </source>
</evidence>
<keyword evidence="1" id="KW-0862">Zinc</keyword>
<gene>
    <name evidence="4" type="ORF">INT43_007388</name>
</gene>
<evidence type="ECO:0000313" key="5">
    <source>
        <dbReference type="Proteomes" id="UP000654370"/>
    </source>
</evidence>
<feature type="non-terminal residue" evidence="4">
    <location>
        <position position="1"/>
    </location>
</feature>
<dbReference type="Proteomes" id="UP000654370">
    <property type="component" value="Unassembled WGS sequence"/>
</dbReference>
<dbReference type="Gene3D" id="3.30.160.60">
    <property type="entry name" value="Classic Zinc Finger"/>
    <property type="match status" value="1"/>
</dbReference>
<protein>
    <recommendedName>
        <fullName evidence="3">C2H2-type domain-containing protein</fullName>
    </recommendedName>
</protein>
<dbReference type="SMART" id="SM00355">
    <property type="entry name" value="ZnF_C2H2"/>
    <property type="match status" value="1"/>
</dbReference>
<dbReference type="GO" id="GO:0008270">
    <property type="term" value="F:zinc ion binding"/>
    <property type="evidence" value="ECO:0007669"/>
    <property type="project" value="UniProtKB-KW"/>
</dbReference>
<name>A0A8H7PZ66_MORIS</name>
<evidence type="ECO:0000259" key="3">
    <source>
        <dbReference type="PROSITE" id="PS50157"/>
    </source>
</evidence>
<evidence type="ECO:0000256" key="2">
    <source>
        <dbReference type="SAM" id="MobiDB-lite"/>
    </source>
</evidence>
<comment type="caution">
    <text evidence="4">The sequence shown here is derived from an EMBL/GenBank/DDBJ whole genome shotgun (WGS) entry which is preliminary data.</text>
</comment>
<feature type="domain" description="C2H2-type" evidence="3">
    <location>
        <begin position="2"/>
        <end position="27"/>
    </location>
</feature>
<dbReference type="Pfam" id="PF00096">
    <property type="entry name" value="zf-C2H2"/>
    <property type="match status" value="1"/>
</dbReference>
<evidence type="ECO:0000313" key="4">
    <source>
        <dbReference type="EMBL" id="KAG2182458.1"/>
    </source>
</evidence>
<organism evidence="4 5">
    <name type="scientific">Mortierella isabellina</name>
    <name type="common">Filamentous fungus</name>
    <name type="synonym">Umbelopsis isabellina</name>
    <dbReference type="NCBI Taxonomy" id="91625"/>
    <lineage>
        <taxon>Eukaryota</taxon>
        <taxon>Fungi</taxon>
        <taxon>Fungi incertae sedis</taxon>
        <taxon>Mucoromycota</taxon>
        <taxon>Mucoromycotina</taxon>
        <taxon>Umbelopsidomycetes</taxon>
        <taxon>Umbelopsidales</taxon>
        <taxon>Umbelopsidaceae</taxon>
        <taxon>Umbelopsis</taxon>
    </lineage>
</organism>